<comment type="caution">
    <text evidence="1">The sequence shown here is derived from an EMBL/GenBank/DDBJ whole genome shotgun (WGS) entry which is preliminary data.</text>
</comment>
<dbReference type="Proteomes" id="UP001057402">
    <property type="component" value="Chromosome 3"/>
</dbReference>
<dbReference type="EMBL" id="CM042882">
    <property type="protein sequence ID" value="KAI4381889.1"/>
    <property type="molecule type" value="Genomic_DNA"/>
</dbReference>
<name>A0ACB9RWC6_9MYRT</name>
<organism evidence="1 2">
    <name type="scientific">Melastoma candidum</name>
    <dbReference type="NCBI Taxonomy" id="119954"/>
    <lineage>
        <taxon>Eukaryota</taxon>
        <taxon>Viridiplantae</taxon>
        <taxon>Streptophyta</taxon>
        <taxon>Embryophyta</taxon>
        <taxon>Tracheophyta</taxon>
        <taxon>Spermatophyta</taxon>
        <taxon>Magnoliopsida</taxon>
        <taxon>eudicotyledons</taxon>
        <taxon>Gunneridae</taxon>
        <taxon>Pentapetalae</taxon>
        <taxon>rosids</taxon>
        <taxon>malvids</taxon>
        <taxon>Myrtales</taxon>
        <taxon>Melastomataceae</taxon>
        <taxon>Melastomatoideae</taxon>
        <taxon>Melastomateae</taxon>
        <taxon>Melastoma</taxon>
    </lineage>
</organism>
<gene>
    <name evidence="1" type="ORF">MLD38_007913</name>
</gene>
<evidence type="ECO:0000313" key="2">
    <source>
        <dbReference type="Proteomes" id="UP001057402"/>
    </source>
</evidence>
<evidence type="ECO:0000313" key="1">
    <source>
        <dbReference type="EMBL" id="KAI4381889.1"/>
    </source>
</evidence>
<protein>
    <submittedName>
        <fullName evidence="1">Uncharacterized protein</fullName>
    </submittedName>
</protein>
<keyword evidence="2" id="KW-1185">Reference proteome</keyword>
<accession>A0ACB9RWC6</accession>
<proteinExistence type="predicted"/>
<reference evidence="2" key="1">
    <citation type="journal article" date="2023" name="Front. Plant Sci.">
        <title>Chromosomal-level genome assembly of Melastoma candidum provides insights into trichome evolution.</title>
        <authorList>
            <person name="Zhong Y."/>
            <person name="Wu W."/>
            <person name="Sun C."/>
            <person name="Zou P."/>
            <person name="Liu Y."/>
            <person name="Dai S."/>
            <person name="Zhou R."/>
        </authorList>
    </citation>
    <scope>NUCLEOTIDE SEQUENCE [LARGE SCALE GENOMIC DNA]</scope>
</reference>
<sequence>MLRDKKDIRPVLLKFGVAIALSFAGFFYAQIQRRRADRSRPGLPPQNSRPSDQCNETAAYLDRPRDGQKNDPQNAAAAHGSRIVLSTTVEKKDETYVQRLCIDPSTVVNSPSSGHSRDKAGLLLPEFDDLVKELEFAGCGSGVSPKKYVETPQLDTDTRSSLAAEREVFELEIMHLRNTVSMLTERERCLEVQLLEYYGLKEQETAVMELQNQLKINSMEARLFCMKIETLDAENRRLEAKAADYAKVVSELESSRSKIRILKKKLKLEAEQNREQILLLQKRVSNFQYRELKSATTDADLQSYAEEIKHLQHKVEEMKKRNLALQLENSDLNRRLDSTQLLANCILEDPEAEALKREGDNLKREIESLKKEVEQQKAGRCADVEELVYLRWINACLRYELRNYQPPPGKPAARDLSKTLSPKSEEKAKQLILDYAHTEGTTEKTINYLDFDSDRWSSSQTSYLTDSGDPDEASVNSPKGVKTNHHSKRNRLFGKLRRLVLGKEVGREESRQSSIERTVSLEGPGSYSFNSSHDTSSGTTGADSSTHGSSCRYTTLPGSASRHSLDIQRLRSFKSEDTKVFQVHRRNSMDRSKDMELSQSLESVQKQELAKFAKVLNDTRGGAAPKPPPKVHPFSSF</sequence>